<dbReference type="RefSeq" id="WP_236338506.1">
    <property type="nucleotide sequence ID" value="NZ_CAKMMF010000001.1"/>
</dbReference>
<gene>
    <name evidence="2" type="ORF">PAECIP111893_00295</name>
</gene>
<sequence length="85" mass="9326">MIVLKGDIVRTHDGLTGEVIDVWGKARSFIKLKCASSGMSIPMFESEVSEIVERSSKKGGKEREKRKVPNSQTEAGNGMRQAVAF</sequence>
<feature type="compositionally biased region" description="Basic and acidic residues" evidence="1">
    <location>
        <begin position="54"/>
        <end position="67"/>
    </location>
</feature>
<dbReference type="EMBL" id="CAKMMF010000001">
    <property type="protein sequence ID" value="CAH1190364.1"/>
    <property type="molecule type" value="Genomic_DNA"/>
</dbReference>
<keyword evidence="3" id="KW-1185">Reference proteome</keyword>
<protein>
    <recommendedName>
        <fullName evidence="4">DUF2187 domain-containing protein</fullName>
    </recommendedName>
</protein>
<feature type="region of interest" description="Disordered" evidence="1">
    <location>
        <begin position="54"/>
        <end position="85"/>
    </location>
</feature>
<dbReference type="Proteomes" id="UP000838686">
    <property type="component" value="Unassembled WGS sequence"/>
</dbReference>
<evidence type="ECO:0000313" key="2">
    <source>
        <dbReference type="EMBL" id="CAH1190364.1"/>
    </source>
</evidence>
<organism evidence="2 3">
    <name type="scientific">Paenibacillus plantiphilus</name>
    <dbReference type="NCBI Taxonomy" id="2905650"/>
    <lineage>
        <taxon>Bacteria</taxon>
        <taxon>Bacillati</taxon>
        <taxon>Bacillota</taxon>
        <taxon>Bacilli</taxon>
        <taxon>Bacillales</taxon>
        <taxon>Paenibacillaceae</taxon>
        <taxon>Paenibacillus</taxon>
    </lineage>
</organism>
<accession>A0ABM9BMN9</accession>
<comment type="caution">
    <text evidence="2">The sequence shown here is derived from an EMBL/GenBank/DDBJ whole genome shotgun (WGS) entry which is preliminary data.</text>
</comment>
<evidence type="ECO:0008006" key="4">
    <source>
        <dbReference type="Google" id="ProtNLM"/>
    </source>
</evidence>
<evidence type="ECO:0000256" key="1">
    <source>
        <dbReference type="SAM" id="MobiDB-lite"/>
    </source>
</evidence>
<proteinExistence type="predicted"/>
<evidence type="ECO:0000313" key="3">
    <source>
        <dbReference type="Proteomes" id="UP000838686"/>
    </source>
</evidence>
<name>A0ABM9BMN9_9BACL</name>
<reference evidence="2" key="1">
    <citation type="submission" date="2022-01" db="EMBL/GenBank/DDBJ databases">
        <authorList>
            <person name="Criscuolo A."/>
        </authorList>
    </citation>
    <scope>NUCLEOTIDE SEQUENCE</scope>
    <source>
        <strain evidence="2">CIP111893</strain>
    </source>
</reference>